<dbReference type="GO" id="GO:0032259">
    <property type="term" value="P:methylation"/>
    <property type="evidence" value="ECO:0007669"/>
    <property type="project" value="UniProtKB-KW"/>
</dbReference>
<protein>
    <submittedName>
        <fullName evidence="5">Methylase</fullName>
    </submittedName>
</protein>
<organism evidence="5 6">
    <name type="scientific">Paenibacillus tyrfis</name>
    <dbReference type="NCBI Taxonomy" id="1501230"/>
    <lineage>
        <taxon>Bacteria</taxon>
        <taxon>Bacillati</taxon>
        <taxon>Bacillota</taxon>
        <taxon>Bacilli</taxon>
        <taxon>Bacillales</taxon>
        <taxon>Paenibacillaceae</taxon>
        <taxon>Paenibacillus</taxon>
    </lineage>
</organism>
<feature type="domain" description="Methyltransferase type 11" evidence="4">
    <location>
        <begin position="50"/>
        <end position="146"/>
    </location>
</feature>
<name>A0A081NZG3_9BACL</name>
<dbReference type="Proteomes" id="UP000028123">
    <property type="component" value="Unassembled WGS sequence"/>
</dbReference>
<gene>
    <name evidence="5" type="ORF">ET33_12455</name>
</gene>
<dbReference type="CDD" id="cd02440">
    <property type="entry name" value="AdoMet_MTases"/>
    <property type="match status" value="1"/>
</dbReference>
<keyword evidence="6" id="KW-1185">Reference proteome</keyword>
<evidence type="ECO:0000256" key="3">
    <source>
        <dbReference type="ARBA" id="ARBA00022679"/>
    </source>
</evidence>
<dbReference type="InterPro" id="IPR051052">
    <property type="entry name" value="Diverse_substrate_MTase"/>
</dbReference>
<proteinExistence type="inferred from homology"/>
<dbReference type="GO" id="GO:0008757">
    <property type="term" value="F:S-adenosylmethionine-dependent methyltransferase activity"/>
    <property type="evidence" value="ECO:0007669"/>
    <property type="project" value="InterPro"/>
</dbReference>
<keyword evidence="2 5" id="KW-0489">Methyltransferase</keyword>
<dbReference type="RefSeq" id="WP_036687358.1">
    <property type="nucleotide sequence ID" value="NZ_JNVM01000019.1"/>
</dbReference>
<evidence type="ECO:0000259" key="4">
    <source>
        <dbReference type="Pfam" id="PF08241"/>
    </source>
</evidence>
<dbReference type="InterPro" id="IPR013216">
    <property type="entry name" value="Methyltransf_11"/>
</dbReference>
<dbReference type="Pfam" id="PF08241">
    <property type="entry name" value="Methyltransf_11"/>
    <property type="match status" value="1"/>
</dbReference>
<dbReference type="EMBL" id="JNVM01000019">
    <property type="protein sequence ID" value="KEQ23836.1"/>
    <property type="molecule type" value="Genomic_DNA"/>
</dbReference>
<dbReference type="InterPro" id="IPR029063">
    <property type="entry name" value="SAM-dependent_MTases_sf"/>
</dbReference>
<evidence type="ECO:0000313" key="5">
    <source>
        <dbReference type="EMBL" id="KEQ23836.1"/>
    </source>
</evidence>
<comment type="similarity">
    <text evidence="1">Belongs to the methyltransferase superfamily.</text>
</comment>
<dbReference type="AlphaFoldDB" id="A0A081NZG3"/>
<dbReference type="OrthoDB" id="43862at2"/>
<sequence>MDRDRSVKARVQEQFGKHAEKYVASEGHAQGDDLEVMLQWLDPRPEWQALDIATGGGHAAGKLSPHVRHIVATDLTRPMLAAAAAHLAGRGYDNILYTVADAEQLPFLDAAFDAVTCRIAAHHFPNPALFMQEAARVLKPGGRFVFIDNVAPEDDALAAFMNRFEGLRDPSHVRCLPVREWKVLAEASGLRVVHEQMGRKRHAFPSWVRRTADTEEQARQVEQFILGGPASGREYFSVQADEGTDGALQSLQIDDWRVLLEKPAQP</sequence>
<keyword evidence="3" id="KW-0808">Transferase</keyword>
<evidence type="ECO:0000313" key="6">
    <source>
        <dbReference type="Proteomes" id="UP000028123"/>
    </source>
</evidence>
<dbReference type="Gene3D" id="3.40.50.150">
    <property type="entry name" value="Vaccinia Virus protein VP39"/>
    <property type="match status" value="1"/>
</dbReference>
<accession>A0A081NZG3</accession>
<evidence type="ECO:0000256" key="2">
    <source>
        <dbReference type="ARBA" id="ARBA00022603"/>
    </source>
</evidence>
<dbReference type="PANTHER" id="PTHR44942">
    <property type="entry name" value="METHYLTRANSF_11 DOMAIN-CONTAINING PROTEIN"/>
    <property type="match status" value="1"/>
</dbReference>
<dbReference type="SUPFAM" id="SSF53335">
    <property type="entry name" value="S-adenosyl-L-methionine-dependent methyltransferases"/>
    <property type="match status" value="1"/>
</dbReference>
<dbReference type="PANTHER" id="PTHR44942:SF4">
    <property type="entry name" value="METHYLTRANSFERASE TYPE 11 DOMAIN-CONTAINING PROTEIN"/>
    <property type="match status" value="1"/>
</dbReference>
<comment type="caution">
    <text evidence="5">The sequence shown here is derived from an EMBL/GenBank/DDBJ whole genome shotgun (WGS) entry which is preliminary data.</text>
</comment>
<dbReference type="eggNOG" id="COG2226">
    <property type="taxonomic scope" value="Bacteria"/>
</dbReference>
<evidence type="ECO:0000256" key="1">
    <source>
        <dbReference type="ARBA" id="ARBA00008361"/>
    </source>
</evidence>
<reference evidence="5 6" key="1">
    <citation type="submission" date="2014-06" db="EMBL/GenBank/DDBJ databases">
        <title>Draft genome sequence of Paenibacillus sp. MSt1.</title>
        <authorList>
            <person name="Aw Y.K."/>
            <person name="Ong K.S."/>
            <person name="Gan H.M."/>
            <person name="Lee S.M."/>
        </authorList>
    </citation>
    <scope>NUCLEOTIDE SEQUENCE [LARGE SCALE GENOMIC DNA]</scope>
    <source>
        <strain evidence="5 6">MSt1</strain>
    </source>
</reference>